<feature type="modified residue" description="4-aspartylphosphate" evidence="1">
    <location>
        <position position="56"/>
    </location>
</feature>
<dbReference type="Pfam" id="PF03861">
    <property type="entry name" value="ANTAR"/>
    <property type="match status" value="1"/>
</dbReference>
<feature type="domain" description="Response regulatory" evidence="2">
    <location>
        <begin position="6"/>
        <end position="120"/>
    </location>
</feature>
<protein>
    <recommendedName>
        <fullName evidence="6">Response regulator receiver and ANTAR domain-containing protein</fullName>
    </recommendedName>
</protein>
<evidence type="ECO:0000256" key="1">
    <source>
        <dbReference type="PROSITE-ProRule" id="PRU00169"/>
    </source>
</evidence>
<dbReference type="PATRIC" id="fig|742743.3.peg.797"/>
<dbReference type="GO" id="GO:0000160">
    <property type="term" value="P:phosphorelay signal transduction system"/>
    <property type="evidence" value="ECO:0007669"/>
    <property type="project" value="InterPro"/>
</dbReference>
<dbReference type="InterPro" id="IPR001789">
    <property type="entry name" value="Sig_transdc_resp-reg_receiver"/>
</dbReference>
<dbReference type="PANTHER" id="PTHR43367">
    <property type="match status" value="1"/>
</dbReference>
<feature type="domain" description="ANTAR" evidence="3">
    <location>
        <begin position="126"/>
        <end position="187"/>
    </location>
</feature>
<dbReference type="SUPFAM" id="SSF52172">
    <property type="entry name" value="CheY-like"/>
    <property type="match status" value="1"/>
</dbReference>
<name>H1CZJ4_9FIRM</name>
<dbReference type="SMART" id="SM01012">
    <property type="entry name" value="ANTAR"/>
    <property type="match status" value="1"/>
</dbReference>
<accession>H1CZJ4</accession>
<dbReference type="PANTHER" id="PTHR43367:SF1">
    <property type="entry name" value="TWO-COMPONENT RESPONSE REGULATOR-LIKE APRR6-RELATED"/>
    <property type="match status" value="1"/>
</dbReference>
<dbReference type="eggNOG" id="COG3707">
    <property type="taxonomic scope" value="Bacteria"/>
</dbReference>
<dbReference type="InterPro" id="IPR011006">
    <property type="entry name" value="CheY-like_superfamily"/>
</dbReference>
<evidence type="ECO:0000313" key="4">
    <source>
        <dbReference type="EMBL" id="EHO63362.1"/>
    </source>
</evidence>
<dbReference type="Gene3D" id="1.10.10.10">
    <property type="entry name" value="Winged helix-like DNA-binding domain superfamily/Winged helix DNA-binding domain"/>
    <property type="match status" value="1"/>
</dbReference>
<evidence type="ECO:0000259" key="2">
    <source>
        <dbReference type="PROSITE" id="PS50110"/>
    </source>
</evidence>
<dbReference type="SMART" id="SM00448">
    <property type="entry name" value="REC"/>
    <property type="match status" value="1"/>
</dbReference>
<dbReference type="GO" id="GO:0003723">
    <property type="term" value="F:RNA binding"/>
    <property type="evidence" value="ECO:0007669"/>
    <property type="project" value="InterPro"/>
</dbReference>
<dbReference type="EMBL" id="ADLT01000017">
    <property type="protein sequence ID" value="EHO63362.1"/>
    <property type="molecule type" value="Genomic_DNA"/>
</dbReference>
<dbReference type="AlphaFoldDB" id="H1CZJ4"/>
<dbReference type="InterPro" id="IPR036388">
    <property type="entry name" value="WH-like_DNA-bd_sf"/>
</dbReference>
<dbReference type="GeneID" id="98912061"/>
<dbReference type="PIRSF" id="PIRSF036382">
    <property type="entry name" value="RR_antiterm"/>
    <property type="match status" value="1"/>
</dbReference>
<dbReference type="RefSeq" id="WP_008859291.1">
    <property type="nucleotide sequence ID" value="NZ_JH591187.1"/>
</dbReference>
<reference evidence="4 5" key="1">
    <citation type="submission" date="2011-11" db="EMBL/GenBank/DDBJ databases">
        <title>The Genome Sequence of Dialister succinatiphilus YIT 11850.</title>
        <authorList>
            <consortium name="The Broad Institute Genome Sequencing Platform"/>
            <person name="Earl A."/>
            <person name="Ward D."/>
            <person name="Feldgarden M."/>
            <person name="Gevers D."/>
            <person name="Morotomi M."/>
            <person name="Young S.K."/>
            <person name="Zeng Q."/>
            <person name="Gargeya S."/>
            <person name="Fitzgerald M."/>
            <person name="Haas B."/>
            <person name="Abouelleil A."/>
            <person name="Alvarado L."/>
            <person name="Arachchi H.M."/>
            <person name="Berlin A."/>
            <person name="Brown A."/>
            <person name="Chapman S.B."/>
            <person name="Dunbar C."/>
            <person name="Gearin G."/>
            <person name="Goldberg J."/>
            <person name="Griggs A."/>
            <person name="Gujja S."/>
            <person name="Heiman D."/>
            <person name="Howarth C."/>
            <person name="Lui A."/>
            <person name="MacDonald P.J.P."/>
            <person name="Montmayeur A."/>
            <person name="Murphy C."/>
            <person name="Neiman D."/>
            <person name="Pearson M."/>
            <person name="Priest M."/>
            <person name="Roberts A."/>
            <person name="Saif S."/>
            <person name="Shea T."/>
            <person name="Sisk P."/>
            <person name="Stolte C."/>
            <person name="Sykes S."/>
            <person name="Wortman J."/>
            <person name="Nusbaum C."/>
            <person name="Birren B."/>
        </authorList>
    </citation>
    <scope>NUCLEOTIDE SEQUENCE [LARGE SCALE GENOMIC DNA]</scope>
    <source>
        <strain evidence="4 5">YIT 11850</strain>
    </source>
</reference>
<proteinExistence type="predicted"/>
<organism evidence="4 5">
    <name type="scientific">Dialister succinatiphilus YIT 11850</name>
    <dbReference type="NCBI Taxonomy" id="742743"/>
    <lineage>
        <taxon>Bacteria</taxon>
        <taxon>Bacillati</taxon>
        <taxon>Bacillota</taxon>
        <taxon>Negativicutes</taxon>
        <taxon>Veillonellales</taxon>
        <taxon>Veillonellaceae</taxon>
        <taxon>Dialister</taxon>
    </lineage>
</organism>
<evidence type="ECO:0000259" key="3">
    <source>
        <dbReference type="PROSITE" id="PS50921"/>
    </source>
</evidence>
<dbReference type="STRING" id="742743.HMPREF9453_00787"/>
<dbReference type="Gene3D" id="3.40.50.2300">
    <property type="match status" value="1"/>
</dbReference>
<keyword evidence="5" id="KW-1185">Reference proteome</keyword>
<comment type="caution">
    <text evidence="4">The sequence shown here is derived from an EMBL/GenBank/DDBJ whole genome shotgun (WGS) entry which is preliminary data.</text>
</comment>
<dbReference type="InterPro" id="IPR008327">
    <property type="entry name" value="Sig_transdc_resp-reg_antiterm"/>
</dbReference>
<keyword evidence="1" id="KW-0597">Phosphoprotein</keyword>
<dbReference type="Pfam" id="PF00072">
    <property type="entry name" value="Response_reg"/>
    <property type="match status" value="1"/>
</dbReference>
<gene>
    <name evidence="4" type="ORF">HMPREF9453_00787</name>
</gene>
<dbReference type="OrthoDB" id="9808843at2"/>
<dbReference type="PROSITE" id="PS50110">
    <property type="entry name" value="RESPONSE_REGULATORY"/>
    <property type="match status" value="1"/>
</dbReference>
<evidence type="ECO:0000313" key="5">
    <source>
        <dbReference type="Proteomes" id="UP000003277"/>
    </source>
</evidence>
<evidence type="ECO:0008006" key="6">
    <source>
        <dbReference type="Google" id="ProtNLM"/>
    </source>
</evidence>
<dbReference type="Proteomes" id="UP000003277">
    <property type="component" value="Unassembled WGS sequence"/>
</dbReference>
<sequence length="196" mass="22342">MSEKYRIVIADDEALICMDLREMLEEAGHEVVGIGSDGVEALNLVKEKKPDLAILDVKMPRLDGIQAARMIAHDNLAPVVLLTAFGDEDMIEKAKKSMVFGYVMKPVEEKTLFPAIQIAVSQYRQKKDMVDRVKNMERELAARKIVDRAKGLLMDYYHITEEDAYRRMQQTSMKRGITIADVAQKVVKEIMARKNR</sequence>
<dbReference type="InterPro" id="IPR005561">
    <property type="entry name" value="ANTAR"/>
</dbReference>
<dbReference type="HOGENOM" id="CLU_000445_65_0_9"/>
<dbReference type="PROSITE" id="PS50921">
    <property type="entry name" value="ANTAR"/>
    <property type="match status" value="1"/>
</dbReference>